<feature type="compositionally biased region" description="Basic and acidic residues" evidence="1">
    <location>
        <begin position="10"/>
        <end position="20"/>
    </location>
</feature>
<proteinExistence type="predicted"/>
<organism evidence="2 3">
    <name type="scientific">Cylindrodendrum hubeiense</name>
    <dbReference type="NCBI Taxonomy" id="595255"/>
    <lineage>
        <taxon>Eukaryota</taxon>
        <taxon>Fungi</taxon>
        <taxon>Dikarya</taxon>
        <taxon>Ascomycota</taxon>
        <taxon>Pezizomycotina</taxon>
        <taxon>Sordariomycetes</taxon>
        <taxon>Hypocreomycetidae</taxon>
        <taxon>Hypocreales</taxon>
        <taxon>Nectriaceae</taxon>
        <taxon>Cylindrodendrum</taxon>
    </lineage>
</organism>
<sequence>MSNISCSNRHFSEPSNREDSPDPNQKRTIFMWEGSNMLESNHRDDGAESDSDDSLRMAFNKNNDDKTKAILIEGSQSGEEKMDDENDQGDKEIKQTNQEQISPNSTIDSNCAPAVTNTPGPSNNTRVSHVANALIHRSTPTVEKTAAQNQSHPAVVPYSRAYMAMVQAHDAFFVATGDVERSRRVHRHAEEMLTLRENELAAAADFVSQMEENKLSDH</sequence>
<accession>A0A9P5L9Q3</accession>
<feature type="region of interest" description="Disordered" evidence="1">
    <location>
        <begin position="1"/>
        <end position="125"/>
    </location>
</feature>
<dbReference type="EMBL" id="JAANBB010000496">
    <property type="protein sequence ID" value="KAF7541353.1"/>
    <property type="molecule type" value="Genomic_DNA"/>
</dbReference>
<evidence type="ECO:0000313" key="3">
    <source>
        <dbReference type="Proteomes" id="UP000722485"/>
    </source>
</evidence>
<reference evidence="2" key="1">
    <citation type="submission" date="2020-03" db="EMBL/GenBank/DDBJ databases">
        <title>Draft Genome Sequence of Cylindrodendrum hubeiense.</title>
        <authorList>
            <person name="Buettner E."/>
            <person name="Kellner H."/>
        </authorList>
    </citation>
    <scope>NUCLEOTIDE SEQUENCE</scope>
    <source>
        <strain evidence="2">IHI 201604</strain>
    </source>
</reference>
<dbReference type="AlphaFoldDB" id="A0A9P5L9Q3"/>
<feature type="compositionally biased region" description="Polar residues" evidence="1">
    <location>
        <begin position="95"/>
        <end position="125"/>
    </location>
</feature>
<keyword evidence="3" id="KW-1185">Reference proteome</keyword>
<comment type="caution">
    <text evidence="2">The sequence shown here is derived from an EMBL/GenBank/DDBJ whole genome shotgun (WGS) entry which is preliminary data.</text>
</comment>
<dbReference type="Proteomes" id="UP000722485">
    <property type="component" value="Unassembled WGS sequence"/>
</dbReference>
<gene>
    <name evidence="2" type="ORF">G7Z17_g11982</name>
</gene>
<protein>
    <submittedName>
        <fullName evidence="2">Uncharacterized protein</fullName>
    </submittedName>
</protein>
<evidence type="ECO:0000256" key="1">
    <source>
        <dbReference type="SAM" id="MobiDB-lite"/>
    </source>
</evidence>
<evidence type="ECO:0000313" key="2">
    <source>
        <dbReference type="EMBL" id="KAF7541353.1"/>
    </source>
</evidence>
<name>A0A9P5L9Q3_9HYPO</name>